<proteinExistence type="predicted"/>
<keyword evidence="2" id="KW-1185">Reference proteome</keyword>
<dbReference type="Proteomes" id="UP000031910">
    <property type="component" value="Chromosome"/>
</dbReference>
<dbReference type="InterPro" id="IPR054816">
    <property type="entry name" value="Lipoprotein_mollicutes-type_CS"/>
</dbReference>
<accession>A0A9N7AY88</accession>
<protein>
    <submittedName>
        <fullName evidence="1">Lipoprotein</fullName>
    </submittedName>
</protein>
<reference evidence="1 2" key="1">
    <citation type="submission" date="2013-12" db="EMBL/GenBank/DDBJ databases">
        <authorList>
            <person name="Wang R."/>
            <person name="Li Y."/>
            <person name="Zheng H."/>
            <person name="Xin J."/>
        </authorList>
    </citation>
    <scope>NUCLEOTIDE SEQUENCE [LARGE SCALE GENOMIC DNA]</scope>
    <source>
        <strain evidence="1 2">87001</strain>
    </source>
</reference>
<dbReference type="RefSeq" id="WP_052474413.1">
    <property type="nucleotide sequence ID" value="NZ_CP006959.1"/>
</dbReference>
<evidence type="ECO:0000313" key="2">
    <source>
        <dbReference type="Proteomes" id="UP000031910"/>
    </source>
</evidence>
<keyword evidence="1" id="KW-0449">Lipoprotein</keyword>
<dbReference type="PROSITE" id="PS51257">
    <property type="entry name" value="PROKAR_LIPOPROTEIN"/>
    <property type="match status" value="1"/>
</dbReference>
<dbReference type="KEGG" id="mcai:MCCG_0682"/>
<gene>
    <name evidence="1" type="ORF">MCCG_0682</name>
</gene>
<name>A0A9N7AY88_MYCCC</name>
<dbReference type="NCBIfam" id="NF038029">
    <property type="entry name" value="LP_plasma"/>
    <property type="match status" value="1"/>
</dbReference>
<dbReference type="AlphaFoldDB" id="A0A9N7AY88"/>
<sequence>MKKILTLFGSLGLVTSTAVVSVACKTPSQKIKANESDKAKEKEKLASLASSAIKKETKKLNHMKKLLQI</sequence>
<evidence type="ECO:0000313" key="1">
    <source>
        <dbReference type="EMBL" id="AJK51629.1"/>
    </source>
</evidence>
<organism evidence="1 2">
    <name type="scientific">Mycoplasma capricolum subsp. capripneumoniae 87001</name>
    <dbReference type="NCBI Taxonomy" id="1124992"/>
    <lineage>
        <taxon>Bacteria</taxon>
        <taxon>Bacillati</taxon>
        <taxon>Mycoplasmatota</taxon>
        <taxon>Mollicutes</taxon>
        <taxon>Mycoplasmataceae</taxon>
        <taxon>Mycoplasma</taxon>
    </lineage>
</organism>
<dbReference type="NCBIfam" id="NF045726">
    <property type="entry name" value="XXplasma_LP"/>
    <property type="match status" value="1"/>
</dbReference>
<dbReference type="EMBL" id="CP006959">
    <property type="protein sequence ID" value="AJK51629.1"/>
    <property type="molecule type" value="Genomic_DNA"/>
</dbReference>